<comment type="similarity">
    <text evidence="11">Belongs to the methylthiotransferase family. MiaB subfamily.</text>
</comment>
<feature type="binding site" evidence="11">
    <location>
        <position position="164"/>
    </location>
    <ligand>
        <name>[4Fe-4S] cluster</name>
        <dbReference type="ChEBI" id="CHEBI:49883"/>
        <label>2</label>
        <note>4Fe-4S-S-AdoMet</note>
    </ligand>
</feature>
<evidence type="ECO:0000256" key="11">
    <source>
        <dbReference type="HAMAP-Rule" id="MF_01864"/>
    </source>
</evidence>
<dbReference type="FunFam" id="3.80.30.20:FF:000001">
    <property type="entry name" value="tRNA-2-methylthio-N(6)-dimethylallyladenosine synthase 2"/>
    <property type="match status" value="1"/>
</dbReference>
<evidence type="ECO:0000259" key="13">
    <source>
        <dbReference type="PROSITE" id="PS51449"/>
    </source>
</evidence>
<dbReference type="GO" id="GO:0005829">
    <property type="term" value="C:cytosol"/>
    <property type="evidence" value="ECO:0007669"/>
    <property type="project" value="TreeGrafter"/>
</dbReference>
<dbReference type="NCBIfam" id="TIGR01574">
    <property type="entry name" value="miaB-methiolase"/>
    <property type="match status" value="1"/>
</dbReference>
<evidence type="ECO:0000259" key="14">
    <source>
        <dbReference type="PROSITE" id="PS51918"/>
    </source>
</evidence>
<evidence type="ECO:0000256" key="9">
    <source>
        <dbReference type="ARBA" id="ARBA00023014"/>
    </source>
</evidence>
<dbReference type="SFLD" id="SFLDS00029">
    <property type="entry name" value="Radical_SAM"/>
    <property type="match status" value="1"/>
</dbReference>
<keyword evidence="5 11" id="KW-0949">S-adenosyl-L-methionine</keyword>
<dbReference type="EC" id="2.8.4.3" evidence="10 11"/>
<dbReference type="FunFam" id="3.40.50.12160:FF:000006">
    <property type="entry name" value="tRNA-2-methylthio-N(6)-dimethylallyladenosine synthase"/>
    <property type="match status" value="1"/>
</dbReference>
<name>A0A4Y7RDM4_9FIRM</name>
<keyword evidence="4 11" id="KW-0808">Transferase</keyword>
<dbReference type="Pfam" id="PF04055">
    <property type="entry name" value="Radical_SAM"/>
    <property type="match status" value="1"/>
</dbReference>
<evidence type="ECO:0000256" key="5">
    <source>
        <dbReference type="ARBA" id="ARBA00022691"/>
    </source>
</evidence>
<evidence type="ECO:0000256" key="3">
    <source>
        <dbReference type="ARBA" id="ARBA00022490"/>
    </source>
</evidence>
<dbReference type="InterPro" id="IPR058240">
    <property type="entry name" value="rSAM_sf"/>
</dbReference>
<dbReference type="PROSITE" id="PS50926">
    <property type="entry name" value="TRAM"/>
    <property type="match status" value="1"/>
</dbReference>
<feature type="binding site" evidence="11">
    <location>
        <position position="161"/>
    </location>
    <ligand>
        <name>[4Fe-4S] cluster</name>
        <dbReference type="ChEBI" id="CHEBI:49883"/>
        <label>2</label>
        <note>4Fe-4S-S-AdoMet</note>
    </ligand>
</feature>
<keyword evidence="3 11" id="KW-0963">Cytoplasm</keyword>
<evidence type="ECO:0000259" key="12">
    <source>
        <dbReference type="PROSITE" id="PS50926"/>
    </source>
</evidence>
<dbReference type="HAMAP" id="MF_01864">
    <property type="entry name" value="tRNA_metthiotr_MiaB"/>
    <property type="match status" value="1"/>
</dbReference>
<evidence type="ECO:0000256" key="10">
    <source>
        <dbReference type="ARBA" id="ARBA00033765"/>
    </source>
</evidence>
<comment type="cofactor">
    <cofactor evidence="11">
        <name>[4Fe-4S] cluster</name>
        <dbReference type="ChEBI" id="CHEBI:49883"/>
    </cofactor>
    <text evidence="11">Binds 2 [4Fe-4S] clusters. One cluster is coordinated with 3 cysteines and an exchangeable S-adenosyl-L-methionine.</text>
</comment>
<dbReference type="InterPro" id="IPR020612">
    <property type="entry name" value="Methylthiotransferase_CS"/>
</dbReference>
<dbReference type="RefSeq" id="WP_190238966.1">
    <property type="nucleotide sequence ID" value="NZ_QFGA01000001.1"/>
</dbReference>
<evidence type="ECO:0000256" key="8">
    <source>
        <dbReference type="ARBA" id="ARBA00023004"/>
    </source>
</evidence>
<dbReference type="GO" id="GO:0051539">
    <property type="term" value="F:4 iron, 4 sulfur cluster binding"/>
    <property type="evidence" value="ECO:0007669"/>
    <property type="project" value="UniProtKB-UniRule"/>
</dbReference>
<dbReference type="SMART" id="SM00729">
    <property type="entry name" value="Elp3"/>
    <property type="match status" value="1"/>
</dbReference>
<dbReference type="GO" id="GO:0035597">
    <property type="term" value="F:tRNA-2-methylthio-N(6)-dimethylallyladenosine(37) synthase activity"/>
    <property type="evidence" value="ECO:0007669"/>
    <property type="project" value="UniProtKB-EC"/>
</dbReference>
<dbReference type="InterPro" id="IPR023404">
    <property type="entry name" value="rSAM_horseshoe"/>
</dbReference>
<reference evidence="15 16" key="1">
    <citation type="journal article" date="2018" name="Environ. Microbiol.">
        <title>Novel energy conservation strategies and behaviour of Pelotomaculum schinkii driving syntrophic propionate catabolism.</title>
        <authorList>
            <person name="Hidalgo-Ahumada C.A.P."/>
            <person name="Nobu M.K."/>
            <person name="Narihiro T."/>
            <person name="Tamaki H."/>
            <person name="Liu W.T."/>
            <person name="Kamagata Y."/>
            <person name="Stams A.J.M."/>
            <person name="Imachi H."/>
            <person name="Sousa D.Z."/>
        </authorList>
    </citation>
    <scope>NUCLEOTIDE SEQUENCE [LARGE SCALE GENOMIC DNA]</scope>
    <source>
        <strain evidence="15 16">HH</strain>
    </source>
</reference>
<keyword evidence="2 11" id="KW-0004">4Fe-4S</keyword>
<dbReference type="CDD" id="cd01335">
    <property type="entry name" value="Radical_SAM"/>
    <property type="match status" value="1"/>
</dbReference>
<dbReference type="PROSITE" id="PS51918">
    <property type="entry name" value="RADICAL_SAM"/>
    <property type="match status" value="1"/>
</dbReference>
<keyword evidence="6 11" id="KW-0819">tRNA processing</keyword>
<comment type="function">
    <text evidence="1 11">Catalyzes the methylthiolation of N6-(dimethylallyl)adenosine (i(6)A), leading to the formation of 2-methylthio-N6-(dimethylallyl)adenosine (ms(2)i(6)A) at position 37 in tRNAs that read codons beginning with uridine.</text>
</comment>
<dbReference type="InterPro" id="IPR038135">
    <property type="entry name" value="Methylthiotransferase_N_sf"/>
</dbReference>
<evidence type="ECO:0000256" key="1">
    <source>
        <dbReference type="ARBA" id="ARBA00003234"/>
    </source>
</evidence>
<feature type="domain" description="Radical SAM core" evidence="14">
    <location>
        <begin position="143"/>
        <end position="373"/>
    </location>
</feature>
<dbReference type="InterPro" id="IPR002792">
    <property type="entry name" value="TRAM_dom"/>
</dbReference>
<dbReference type="Proteomes" id="UP000298324">
    <property type="component" value="Unassembled WGS sequence"/>
</dbReference>
<dbReference type="SFLD" id="SFLDG01082">
    <property type="entry name" value="B12-binding_domain_containing"/>
    <property type="match status" value="1"/>
</dbReference>
<dbReference type="Gene3D" id="3.80.30.20">
    <property type="entry name" value="tm_1862 like domain"/>
    <property type="match status" value="1"/>
</dbReference>
<sequence>MKSYIIKTFGCQMNEHDSEILAGMLEAKGYRSTEDTGKADLVLLNTCCIRATAENKVFSYLGRLKSQKLSNPAMIIGVCGCMPQQEGMAAKLRQLFPYVDLIFGTHNVQQLPIFIDRILAERKPVLEILAEPDEIVEGLPAARKEGLRAWVTIMHGCNNYCTYCIVPYVRGRERSREPDDIVKEMAGLARDGFKEVVLLGQNVNSYGKDLKNPLDFAGLLEKLDGASGIERIRYMTSHPRDFNEELIRTIARLGKVCEHFHLPVQSGSSRILEKMHRGYNREHYLSLVEKIRRHIPEATITTDIMVGFPGEDDGDFRATMDLVREVRFDSSYTFVYNARPGTPAAGMTEQVPDEIKKQRIQDLIKLQNTISMEKNEEEEGSQQEVLVEGESNIGPGLLYGKSRGNKTVVFAGDKTLTGSTAHVTITRAHLAYLEGLLIKQ</sequence>
<protein>
    <recommendedName>
        <fullName evidence="10 11">tRNA-2-methylthio-N(6)-dimethylallyladenosine synthase</fullName>
        <ecNumber evidence="10 11">2.8.4.3</ecNumber>
    </recommendedName>
    <alternativeName>
        <fullName evidence="11">(Dimethylallyl)adenosine tRNA methylthiotransferase MiaB</fullName>
    </alternativeName>
    <alternativeName>
        <fullName evidence="11">tRNA-i(6)A37 methylthiotransferase</fullName>
    </alternativeName>
</protein>
<dbReference type="GO" id="GO:0046872">
    <property type="term" value="F:metal ion binding"/>
    <property type="evidence" value="ECO:0007669"/>
    <property type="project" value="UniProtKB-KW"/>
</dbReference>
<dbReference type="InterPro" id="IPR006463">
    <property type="entry name" value="MiaB_methiolase"/>
</dbReference>
<feature type="domain" description="MTTase N-terminal" evidence="13">
    <location>
        <begin position="2"/>
        <end position="120"/>
    </location>
</feature>
<evidence type="ECO:0000256" key="6">
    <source>
        <dbReference type="ARBA" id="ARBA00022694"/>
    </source>
</evidence>
<dbReference type="InterPro" id="IPR013848">
    <property type="entry name" value="Methylthiotransferase_N"/>
</dbReference>
<keyword evidence="8 11" id="KW-0408">Iron</keyword>
<evidence type="ECO:0000256" key="4">
    <source>
        <dbReference type="ARBA" id="ARBA00022679"/>
    </source>
</evidence>
<comment type="subcellular location">
    <subcellularLocation>
        <location evidence="11">Cytoplasm</location>
    </subcellularLocation>
</comment>
<evidence type="ECO:0000256" key="2">
    <source>
        <dbReference type="ARBA" id="ARBA00022485"/>
    </source>
</evidence>
<dbReference type="EMBL" id="QFGA01000001">
    <property type="protein sequence ID" value="TEB06840.1"/>
    <property type="molecule type" value="Genomic_DNA"/>
</dbReference>
<keyword evidence="7 11" id="KW-0479">Metal-binding</keyword>
<keyword evidence="16" id="KW-1185">Reference proteome</keyword>
<dbReference type="PANTHER" id="PTHR43020">
    <property type="entry name" value="CDK5 REGULATORY SUBUNIT-ASSOCIATED PROTEIN 1"/>
    <property type="match status" value="1"/>
</dbReference>
<dbReference type="NCBIfam" id="TIGR00089">
    <property type="entry name" value="MiaB/RimO family radical SAM methylthiotransferase"/>
    <property type="match status" value="1"/>
</dbReference>
<dbReference type="SFLD" id="SFLDF00273">
    <property type="entry name" value="(dimethylallyl)adenosine_tRNA"/>
    <property type="match status" value="1"/>
</dbReference>
<dbReference type="PROSITE" id="PS01278">
    <property type="entry name" value="MTTASE_RADICAL"/>
    <property type="match status" value="1"/>
</dbReference>
<comment type="subunit">
    <text evidence="11">Monomer.</text>
</comment>
<dbReference type="SFLD" id="SFLDG01061">
    <property type="entry name" value="methylthiotransferase"/>
    <property type="match status" value="1"/>
</dbReference>
<dbReference type="Pfam" id="PF01938">
    <property type="entry name" value="TRAM"/>
    <property type="match status" value="1"/>
</dbReference>
<feature type="binding site" evidence="11">
    <location>
        <position position="11"/>
    </location>
    <ligand>
        <name>[4Fe-4S] cluster</name>
        <dbReference type="ChEBI" id="CHEBI:49883"/>
        <label>1</label>
    </ligand>
</feature>
<keyword evidence="9 11" id="KW-0411">Iron-sulfur</keyword>
<comment type="catalytic activity">
    <reaction evidence="11">
        <text>N(6)-dimethylallyladenosine(37) in tRNA + (sulfur carrier)-SH + AH2 + 2 S-adenosyl-L-methionine = 2-methylsulfanyl-N(6)-dimethylallyladenosine(37) in tRNA + (sulfur carrier)-H + 5'-deoxyadenosine + L-methionine + A + S-adenosyl-L-homocysteine + 2 H(+)</text>
        <dbReference type="Rhea" id="RHEA:37067"/>
        <dbReference type="Rhea" id="RHEA-COMP:10375"/>
        <dbReference type="Rhea" id="RHEA-COMP:10376"/>
        <dbReference type="Rhea" id="RHEA-COMP:14737"/>
        <dbReference type="Rhea" id="RHEA-COMP:14739"/>
        <dbReference type="ChEBI" id="CHEBI:13193"/>
        <dbReference type="ChEBI" id="CHEBI:15378"/>
        <dbReference type="ChEBI" id="CHEBI:17319"/>
        <dbReference type="ChEBI" id="CHEBI:17499"/>
        <dbReference type="ChEBI" id="CHEBI:29917"/>
        <dbReference type="ChEBI" id="CHEBI:57844"/>
        <dbReference type="ChEBI" id="CHEBI:57856"/>
        <dbReference type="ChEBI" id="CHEBI:59789"/>
        <dbReference type="ChEBI" id="CHEBI:64428"/>
        <dbReference type="ChEBI" id="CHEBI:74415"/>
        <dbReference type="ChEBI" id="CHEBI:74417"/>
        <dbReference type="EC" id="2.8.4.3"/>
    </reaction>
</comment>
<feature type="binding site" evidence="11">
    <location>
        <position position="157"/>
    </location>
    <ligand>
        <name>[4Fe-4S] cluster</name>
        <dbReference type="ChEBI" id="CHEBI:49883"/>
        <label>2</label>
        <note>4Fe-4S-S-AdoMet</note>
    </ligand>
</feature>
<gene>
    <name evidence="11 15" type="primary">miaB</name>
    <name evidence="15" type="ORF">Psch_00373</name>
</gene>
<dbReference type="SUPFAM" id="SSF102114">
    <property type="entry name" value="Radical SAM enzymes"/>
    <property type="match status" value="1"/>
</dbReference>
<evidence type="ECO:0000313" key="15">
    <source>
        <dbReference type="EMBL" id="TEB06840.1"/>
    </source>
</evidence>
<feature type="binding site" evidence="11">
    <location>
        <position position="81"/>
    </location>
    <ligand>
        <name>[4Fe-4S] cluster</name>
        <dbReference type="ChEBI" id="CHEBI:49883"/>
        <label>1</label>
    </ligand>
</feature>
<dbReference type="AlphaFoldDB" id="A0A4Y7RDM4"/>
<dbReference type="Pfam" id="PF00919">
    <property type="entry name" value="UPF0004"/>
    <property type="match status" value="1"/>
</dbReference>
<dbReference type="PANTHER" id="PTHR43020:SF2">
    <property type="entry name" value="MITOCHONDRIAL TRNA METHYLTHIOTRANSFERASE CDK5RAP1"/>
    <property type="match status" value="1"/>
</dbReference>
<dbReference type="InterPro" id="IPR006638">
    <property type="entry name" value="Elp3/MiaA/NifB-like_rSAM"/>
</dbReference>
<proteinExistence type="inferred from homology"/>
<dbReference type="PROSITE" id="PS51449">
    <property type="entry name" value="MTTASE_N"/>
    <property type="match status" value="1"/>
</dbReference>
<comment type="caution">
    <text evidence="15">The sequence shown here is derived from an EMBL/GenBank/DDBJ whole genome shotgun (WGS) entry which is preliminary data.</text>
</comment>
<evidence type="ECO:0000313" key="16">
    <source>
        <dbReference type="Proteomes" id="UP000298324"/>
    </source>
</evidence>
<feature type="domain" description="TRAM" evidence="12">
    <location>
        <begin position="376"/>
        <end position="439"/>
    </location>
</feature>
<dbReference type="Gene3D" id="3.40.50.12160">
    <property type="entry name" value="Methylthiotransferase, N-terminal domain"/>
    <property type="match status" value="1"/>
</dbReference>
<dbReference type="InterPro" id="IPR005839">
    <property type="entry name" value="Methylthiotransferase"/>
</dbReference>
<organism evidence="15 16">
    <name type="scientific">Pelotomaculum schinkii</name>
    <dbReference type="NCBI Taxonomy" id="78350"/>
    <lineage>
        <taxon>Bacteria</taxon>
        <taxon>Bacillati</taxon>
        <taxon>Bacillota</taxon>
        <taxon>Clostridia</taxon>
        <taxon>Eubacteriales</taxon>
        <taxon>Desulfotomaculaceae</taxon>
        <taxon>Pelotomaculum</taxon>
    </lineage>
</organism>
<evidence type="ECO:0000256" key="7">
    <source>
        <dbReference type="ARBA" id="ARBA00022723"/>
    </source>
</evidence>
<dbReference type="InterPro" id="IPR007197">
    <property type="entry name" value="rSAM"/>
</dbReference>
<feature type="binding site" evidence="11">
    <location>
        <position position="47"/>
    </location>
    <ligand>
        <name>[4Fe-4S] cluster</name>
        <dbReference type="ChEBI" id="CHEBI:49883"/>
        <label>1</label>
    </ligand>
</feature>
<accession>A0A4Y7RDM4</accession>